<evidence type="ECO:0000256" key="2">
    <source>
        <dbReference type="ARBA" id="ARBA00005025"/>
    </source>
</evidence>
<evidence type="ECO:0000256" key="1">
    <source>
        <dbReference type="ARBA" id="ARBA00004974"/>
    </source>
</evidence>
<dbReference type="InterPro" id="IPR011766">
    <property type="entry name" value="TPP_enzyme_TPP-bd"/>
</dbReference>
<dbReference type="PROSITE" id="PS00187">
    <property type="entry name" value="TPP_ENZYMES"/>
    <property type="match status" value="1"/>
</dbReference>
<keyword evidence="6" id="KW-0285">Flavoprotein</keyword>
<comment type="cofactor">
    <cofactor evidence="14">
        <name>Mg(2+)</name>
        <dbReference type="ChEBI" id="CHEBI:18420"/>
    </cofactor>
    <text evidence="14">Binds 1 Mg(2+) ion per subunit.</text>
</comment>
<dbReference type="EC" id="2.2.1.6" evidence="4 14"/>
<dbReference type="UniPathway" id="UPA00047">
    <property type="reaction ID" value="UER00055"/>
</dbReference>
<dbReference type="GO" id="GO:0009099">
    <property type="term" value="P:L-valine biosynthetic process"/>
    <property type="evidence" value="ECO:0007669"/>
    <property type="project" value="UniProtKB-UniPathway"/>
</dbReference>
<dbReference type="InterPro" id="IPR039368">
    <property type="entry name" value="AHAS_TPP"/>
</dbReference>
<dbReference type="FunFam" id="3.40.50.1220:FF:000008">
    <property type="entry name" value="Acetolactate synthase"/>
    <property type="match status" value="1"/>
</dbReference>
<comment type="pathway">
    <text evidence="1 14">Amino-acid biosynthesis; L-isoleucine biosynthesis; L-isoleucine from 2-oxobutanoate: step 1/4.</text>
</comment>
<keyword evidence="10 14" id="KW-0460">Magnesium</keyword>
<dbReference type="NCBIfam" id="TIGR00118">
    <property type="entry name" value="acolac_lg"/>
    <property type="match status" value="1"/>
</dbReference>
<dbReference type="InterPro" id="IPR012846">
    <property type="entry name" value="Acetolactate_synth_lsu"/>
</dbReference>
<evidence type="ECO:0000256" key="5">
    <source>
        <dbReference type="ARBA" id="ARBA00022605"/>
    </source>
</evidence>
<dbReference type="InterPro" id="IPR012000">
    <property type="entry name" value="Thiamin_PyroP_enz_cen_dom"/>
</dbReference>
<dbReference type="UniPathway" id="UPA00049">
    <property type="reaction ID" value="UER00059"/>
</dbReference>
<dbReference type="Pfam" id="PF02776">
    <property type="entry name" value="TPP_enzyme_N"/>
    <property type="match status" value="1"/>
</dbReference>
<evidence type="ECO:0000313" key="19">
    <source>
        <dbReference type="Proteomes" id="UP000541352"/>
    </source>
</evidence>
<evidence type="ECO:0000256" key="14">
    <source>
        <dbReference type="RuleBase" id="RU003591"/>
    </source>
</evidence>
<evidence type="ECO:0000256" key="6">
    <source>
        <dbReference type="ARBA" id="ARBA00022630"/>
    </source>
</evidence>
<dbReference type="PANTHER" id="PTHR18968">
    <property type="entry name" value="THIAMINE PYROPHOSPHATE ENZYMES"/>
    <property type="match status" value="1"/>
</dbReference>
<feature type="domain" description="Thiamine pyrophosphate enzyme N-terminal TPP-binding" evidence="17">
    <location>
        <begin position="32"/>
        <end position="146"/>
    </location>
</feature>
<dbReference type="FunFam" id="3.40.50.970:FF:000016">
    <property type="entry name" value="Acetolactate synthase"/>
    <property type="match status" value="1"/>
</dbReference>
<comment type="cofactor">
    <cofactor evidence="14">
        <name>thiamine diphosphate</name>
        <dbReference type="ChEBI" id="CHEBI:58937"/>
    </cofactor>
    <text evidence="14">Binds 1 thiamine pyrophosphate per subunit.</text>
</comment>
<keyword evidence="19" id="KW-1185">Reference proteome</keyword>
<dbReference type="InterPro" id="IPR012001">
    <property type="entry name" value="Thiamin_PyroP_enz_TPP-bd_dom"/>
</dbReference>
<dbReference type="InterPro" id="IPR000399">
    <property type="entry name" value="TPP-bd_CS"/>
</dbReference>
<dbReference type="GO" id="GO:0000287">
    <property type="term" value="F:magnesium ion binding"/>
    <property type="evidence" value="ECO:0007669"/>
    <property type="project" value="UniProtKB-UniRule"/>
</dbReference>
<evidence type="ECO:0000313" key="18">
    <source>
        <dbReference type="EMBL" id="MBB3839067.1"/>
    </source>
</evidence>
<dbReference type="GO" id="GO:0050660">
    <property type="term" value="F:flavin adenine dinucleotide binding"/>
    <property type="evidence" value="ECO:0007669"/>
    <property type="project" value="InterPro"/>
</dbReference>
<dbReference type="PANTHER" id="PTHR18968:SF13">
    <property type="entry name" value="ACETOLACTATE SYNTHASE CATALYTIC SUBUNIT, MITOCHONDRIAL"/>
    <property type="match status" value="1"/>
</dbReference>
<comment type="pathway">
    <text evidence="2 14">Amino-acid biosynthesis; L-valine biosynthesis; L-valine from pyruvate: step 1/4.</text>
</comment>
<dbReference type="Proteomes" id="UP000541352">
    <property type="component" value="Unassembled WGS sequence"/>
</dbReference>
<dbReference type="AlphaFoldDB" id="A0A7W5ZNW2"/>
<keyword evidence="9" id="KW-0274">FAD</keyword>
<keyword evidence="11 14" id="KW-0786">Thiamine pyrophosphate</keyword>
<dbReference type="SUPFAM" id="SSF52467">
    <property type="entry name" value="DHS-like NAD/FAD-binding domain"/>
    <property type="match status" value="1"/>
</dbReference>
<protein>
    <recommendedName>
        <fullName evidence="4 14">Acetolactate synthase</fullName>
        <ecNumber evidence="4 14">2.2.1.6</ecNumber>
    </recommendedName>
</protein>
<dbReference type="Pfam" id="PF00205">
    <property type="entry name" value="TPP_enzyme_M"/>
    <property type="match status" value="1"/>
</dbReference>
<evidence type="ECO:0000256" key="8">
    <source>
        <dbReference type="ARBA" id="ARBA00022723"/>
    </source>
</evidence>
<accession>A0A7W5ZNW2</accession>
<gene>
    <name evidence="18" type="ORF">FHS57_003073</name>
</gene>
<name>A0A7W5ZNW2_9BACT</name>
<sequence>MGNYMTMVAAQDAAALEEVQTPAQTETPRILSGAQALMESLIAEGTEVIFGYPGGAIMPTYDALFDYTDRLDHILVRHEQGAGHAAQGYARTSGKPGVCLVTSGPGGTNLVTPIADAIIDCTPLVCIIGQVKSTLLGTDAFQETDIIGVTTPVCKWNYQITNADEVPAIIAKAFYIAKSGKPGPVVIDFTRDAQVSPMTKPYEYKKVETLASYKPRVIPKDEHLERAAQLINNAQRPYVLFGQGVLISGAEEELKAFAEKTDIPCASTLLGLSALPIDHPNYVGWLGMHGNYGPNVLTTQADVVIAIGMRFDDRVTGDATKYIRQAKVIHIEIDPAEIDKIIKADAPVVGDAKETLQRLLPLVKQNNHAAWRNEFKKYDLIEDQKITQRELTPEGQIKMAEVVNMLSEKTKGEACVIADVGQHQMIAARYYKFKNPRSYIASGGLGTMGFAIPAAFGAKKGAPEREVVAFIGDGCFQMTIQELGTIAQSGLPVKLIILNNNYLGMVRQWQQLFFEKRYSFVELQNPDFVTIAKGFGIAGHTCSDRENLGESLDRLLQSDKPYLLEVIVEKEENVFPMVPAGAAVADIRLD</sequence>
<dbReference type="FunFam" id="3.40.50.970:FF:000007">
    <property type="entry name" value="Acetolactate synthase"/>
    <property type="match status" value="1"/>
</dbReference>
<dbReference type="GO" id="GO:0009097">
    <property type="term" value="P:isoleucine biosynthetic process"/>
    <property type="evidence" value="ECO:0007669"/>
    <property type="project" value="UniProtKB-UniPathway"/>
</dbReference>
<comment type="catalytic activity">
    <reaction evidence="13 14">
        <text>2 pyruvate + H(+) = (2S)-2-acetolactate + CO2</text>
        <dbReference type="Rhea" id="RHEA:25249"/>
        <dbReference type="ChEBI" id="CHEBI:15361"/>
        <dbReference type="ChEBI" id="CHEBI:15378"/>
        <dbReference type="ChEBI" id="CHEBI:16526"/>
        <dbReference type="ChEBI" id="CHEBI:58476"/>
        <dbReference type="EC" id="2.2.1.6"/>
    </reaction>
</comment>
<evidence type="ECO:0000256" key="10">
    <source>
        <dbReference type="ARBA" id="ARBA00022842"/>
    </source>
</evidence>
<evidence type="ECO:0000259" key="17">
    <source>
        <dbReference type="Pfam" id="PF02776"/>
    </source>
</evidence>
<keyword evidence="8 14" id="KW-0479">Metal-binding</keyword>
<evidence type="ECO:0000256" key="9">
    <source>
        <dbReference type="ARBA" id="ARBA00022827"/>
    </source>
</evidence>
<evidence type="ECO:0000256" key="4">
    <source>
        <dbReference type="ARBA" id="ARBA00013145"/>
    </source>
</evidence>
<evidence type="ECO:0000259" key="16">
    <source>
        <dbReference type="Pfam" id="PF02775"/>
    </source>
</evidence>
<feature type="domain" description="Thiamine pyrophosphate enzyme TPP-binding" evidence="16">
    <location>
        <begin position="419"/>
        <end position="566"/>
    </location>
</feature>
<evidence type="ECO:0000256" key="7">
    <source>
        <dbReference type="ARBA" id="ARBA00022679"/>
    </source>
</evidence>
<dbReference type="RefSeq" id="WP_183975047.1">
    <property type="nucleotide sequence ID" value="NZ_JACIBY010000006.1"/>
</dbReference>
<keyword evidence="12 14" id="KW-0100">Branched-chain amino acid biosynthesis</keyword>
<dbReference type="SUPFAM" id="SSF52518">
    <property type="entry name" value="Thiamin diphosphate-binding fold (THDP-binding)"/>
    <property type="match status" value="2"/>
</dbReference>
<dbReference type="Gene3D" id="3.40.50.1220">
    <property type="entry name" value="TPP-binding domain"/>
    <property type="match status" value="1"/>
</dbReference>
<dbReference type="GO" id="GO:0030976">
    <property type="term" value="F:thiamine pyrophosphate binding"/>
    <property type="evidence" value="ECO:0007669"/>
    <property type="project" value="UniProtKB-UniRule"/>
</dbReference>
<dbReference type="GO" id="GO:0003984">
    <property type="term" value="F:acetolactate synthase activity"/>
    <property type="evidence" value="ECO:0007669"/>
    <property type="project" value="UniProtKB-EC"/>
</dbReference>
<dbReference type="Pfam" id="PF02775">
    <property type="entry name" value="TPP_enzyme_C"/>
    <property type="match status" value="1"/>
</dbReference>
<comment type="similarity">
    <text evidence="3 14">Belongs to the TPP enzyme family.</text>
</comment>
<evidence type="ECO:0000256" key="13">
    <source>
        <dbReference type="ARBA" id="ARBA00048670"/>
    </source>
</evidence>
<dbReference type="CDD" id="cd02015">
    <property type="entry name" value="TPP_AHAS"/>
    <property type="match status" value="1"/>
</dbReference>
<dbReference type="GO" id="GO:0005948">
    <property type="term" value="C:acetolactate synthase complex"/>
    <property type="evidence" value="ECO:0007669"/>
    <property type="project" value="TreeGrafter"/>
</dbReference>
<evidence type="ECO:0000256" key="11">
    <source>
        <dbReference type="ARBA" id="ARBA00023052"/>
    </source>
</evidence>
<keyword evidence="7 14" id="KW-0808">Transferase</keyword>
<keyword evidence="5 14" id="KW-0028">Amino-acid biosynthesis</keyword>
<dbReference type="EMBL" id="JACIBY010000006">
    <property type="protein sequence ID" value="MBB3839067.1"/>
    <property type="molecule type" value="Genomic_DNA"/>
</dbReference>
<dbReference type="Gene3D" id="3.40.50.970">
    <property type="match status" value="2"/>
</dbReference>
<reference evidence="18 19" key="1">
    <citation type="submission" date="2020-08" db="EMBL/GenBank/DDBJ databases">
        <title>Genomic Encyclopedia of Type Strains, Phase IV (KMG-IV): sequencing the most valuable type-strain genomes for metagenomic binning, comparative biology and taxonomic classification.</title>
        <authorList>
            <person name="Goeker M."/>
        </authorList>
    </citation>
    <scope>NUCLEOTIDE SEQUENCE [LARGE SCALE GENOMIC DNA]</scope>
    <source>
        <strain evidence="18 19">DSM 17976</strain>
    </source>
</reference>
<feature type="domain" description="Thiamine pyrophosphate enzyme central" evidence="15">
    <location>
        <begin position="224"/>
        <end position="359"/>
    </location>
</feature>
<evidence type="ECO:0000256" key="3">
    <source>
        <dbReference type="ARBA" id="ARBA00007812"/>
    </source>
</evidence>
<dbReference type="InterPro" id="IPR029035">
    <property type="entry name" value="DHS-like_NAD/FAD-binding_dom"/>
</dbReference>
<dbReference type="CDD" id="cd07035">
    <property type="entry name" value="TPP_PYR_POX_like"/>
    <property type="match status" value="1"/>
</dbReference>
<organism evidence="18 19">
    <name type="scientific">Runella defluvii</name>
    <dbReference type="NCBI Taxonomy" id="370973"/>
    <lineage>
        <taxon>Bacteria</taxon>
        <taxon>Pseudomonadati</taxon>
        <taxon>Bacteroidota</taxon>
        <taxon>Cytophagia</taxon>
        <taxon>Cytophagales</taxon>
        <taxon>Spirosomataceae</taxon>
        <taxon>Runella</taxon>
    </lineage>
</organism>
<dbReference type="InterPro" id="IPR045229">
    <property type="entry name" value="TPP_enz"/>
</dbReference>
<dbReference type="InterPro" id="IPR029061">
    <property type="entry name" value="THDP-binding"/>
</dbReference>
<comment type="caution">
    <text evidence="18">The sequence shown here is derived from an EMBL/GenBank/DDBJ whole genome shotgun (WGS) entry which is preliminary data.</text>
</comment>
<proteinExistence type="inferred from homology"/>
<evidence type="ECO:0000256" key="12">
    <source>
        <dbReference type="ARBA" id="ARBA00023304"/>
    </source>
</evidence>
<evidence type="ECO:0000259" key="15">
    <source>
        <dbReference type="Pfam" id="PF00205"/>
    </source>
</evidence>